<dbReference type="Proteomes" id="UP000053240">
    <property type="component" value="Unassembled WGS sequence"/>
</dbReference>
<dbReference type="AlphaFoldDB" id="A0A194QS94"/>
<accession>A0A194QS94</accession>
<organism evidence="1 2">
    <name type="scientific">Papilio machaon</name>
    <name type="common">Old World swallowtail butterfly</name>
    <dbReference type="NCBI Taxonomy" id="76193"/>
    <lineage>
        <taxon>Eukaryota</taxon>
        <taxon>Metazoa</taxon>
        <taxon>Ecdysozoa</taxon>
        <taxon>Arthropoda</taxon>
        <taxon>Hexapoda</taxon>
        <taxon>Insecta</taxon>
        <taxon>Pterygota</taxon>
        <taxon>Neoptera</taxon>
        <taxon>Endopterygota</taxon>
        <taxon>Lepidoptera</taxon>
        <taxon>Glossata</taxon>
        <taxon>Ditrysia</taxon>
        <taxon>Papilionoidea</taxon>
        <taxon>Papilionidae</taxon>
        <taxon>Papilioninae</taxon>
        <taxon>Papilio</taxon>
    </lineage>
</organism>
<proteinExistence type="predicted"/>
<dbReference type="EMBL" id="KQ461154">
    <property type="protein sequence ID" value="KPJ08393.1"/>
    <property type="molecule type" value="Genomic_DNA"/>
</dbReference>
<keyword evidence="2" id="KW-1185">Reference proteome</keyword>
<sequence length="76" mass="9175">MCCRRIYGRAYIGYRDVYRGLWYEWYDWYEWYATVRDSSCRGGARRAPVPRRLSPPTSRSLHAHLCLAVFSCSHHW</sequence>
<dbReference type="InParanoid" id="A0A194QS94"/>
<evidence type="ECO:0000313" key="1">
    <source>
        <dbReference type="EMBL" id="KPJ08393.1"/>
    </source>
</evidence>
<gene>
    <name evidence="1" type="ORF">RR48_12146</name>
</gene>
<protein>
    <submittedName>
        <fullName evidence="1">Uncharacterized protein</fullName>
    </submittedName>
</protein>
<reference evidence="1 2" key="1">
    <citation type="journal article" date="2015" name="Nat. Commun.">
        <title>Outbred genome sequencing and CRISPR/Cas9 gene editing in butterflies.</title>
        <authorList>
            <person name="Li X."/>
            <person name="Fan D."/>
            <person name="Zhang W."/>
            <person name="Liu G."/>
            <person name="Zhang L."/>
            <person name="Zhao L."/>
            <person name="Fang X."/>
            <person name="Chen L."/>
            <person name="Dong Y."/>
            <person name="Chen Y."/>
            <person name="Ding Y."/>
            <person name="Zhao R."/>
            <person name="Feng M."/>
            <person name="Zhu Y."/>
            <person name="Feng Y."/>
            <person name="Jiang X."/>
            <person name="Zhu D."/>
            <person name="Xiang H."/>
            <person name="Feng X."/>
            <person name="Li S."/>
            <person name="Wang J."/>
            <person name="Zhang G."/>
            <person name="Kronforst M.R."/>
            <person name="Wang W."/>
        </authorList>
    </citation>
    <scope>NUCLEOTIDE SEQUENCE [LARGE SCALE GENOMIC DNA]</scope>
    <source>
        <strain evidence="1">Ya'a_city_454_Pm</strain>
        <tissue evidence="1">Whole body</tissue>
    </source>
</reference>
<name>A0A194QS94_PAPMA</name>
<evidence type="ECO:0000313" key="2">
    <source>
        <dbReference type="Proteomes" id="UP000053240"/>
    </source>
</evidence>